<dbReference type="RefSeq" id="WP_058184231.1">
    <property type="nucleotide sequence ID" value="NZ_LMTZ01000126.1"/>
</dbReference>
<dbReference type="SUPFAM" id="SSF52540">
    <property type="entry name" value="P-loop containing nucleoside triphosphate hydrolases"/>
    <property type="match status" value="1"/>
</dbReference>
<dbReference type="InterPro" id="IPR035897">
    <property type="entry name" value="Toll_tir_struct_dom_sf"/>
</dbReference>
<evidence type="ECO:0000256" key="1">
    <source>
        <dbReference type="SAM" id="MobiDB-lite"/>
    </source>
</evidence>
<accession>A0A0V7ZH57</accession>
<dbReference type="InterPro" id="IPR011704">
    <property type="entry name" value="ATPase_dyneun-rel_AAA"/>
</dbReference>
<dbReference type="Gene3D" id="3.40.50.300">
    <property type="entry name" value="P-loop containing nucleotide triphosphate hydrolases"/>
    <property type="match status" value="1"/>
</dbReference>
<dbReference type="GO" id="GO:0005524">
    <property type="term" value="F:ATP binding"/>
    <property type="evidence" value="ECO:0007669"/>
    <property type="project" value="InterPro"/>
</dbReference>
<dbReference type="SUPFAM" id="SSF52200">
    <property type="entry name" value="Toll/Interleukin receptor TIR domain"/>
    <property type="match status" value="1"/>
</dbReference>
<dbReference type="Gene3D" id="3.40.50.10140">
    <property type="entry name" value="Toll/interleukin-1 receptor homology (TIR) domain"/>
    <property type="match status" value="1"/>
</dbReference>
<evidence type="ECO:0000313" key="5">
    <source>
        <dbReference type="Proteomes" id="UP000053372"/>
    </source>
</evidence>
<dbReference type="GO" id="GO:0016887">
    <property type="term" value="F:ATP hydrolysis activity"/>
    <property type="evidence" value="ECO:0007669"/>
    <property type="project" value="InterPro"/>
</dbReference>
<dbReference type="InterPro" id="IPR000157">
    <property type="entry name" value="TIR_dom"/>
</dbReference>
<evidence type="ECO:0000259" key="2">
    <source>
        <dbReference type="SMART" id="SM00382"/>
    </source>
</evidence>
<dbReference type="Pfam" id="PF07728">
    <property type="entry name" value="AAA_5"/>
    <property type="match status" value="1"/>
</dbReference>
<dbReference type="InterPro" id="IPR003593">
    <property type="entry name" value="AAA+_ATPase"/>
</dbReference>
<evidence type="ECO:0000313" key="4">
    <source>
        <dbReference type="EMBL" id="KST64205.1"/>
    </source>
</evidence>
<dbReference type="InterPro" id="IPR027417">
    <property type="entry name" value="P-loop_NTPase"/>
</dbReference>
<organism evidence="3 5">
    <name type="scientific">Mastigocoleus testarum BC008</name>
    <dbReference type="NCBI Taxonomy" id="371196"/>
    <lineage>
        <taxon>Bacteria</taxon>
        <taxon>Bacillati</taxon>
        <taxon>Cyanobacteriota</taxon>
        <taxon>Cyanophyceae</taxon>
        <taxon>Nostocales</taxon>
        <taxon>Hapalosiphonaceae</taxon>
        <taxon>Mastigocoleus</taxon>
    </lineage>
</organism>
<dbReference type="AlphaFoldDB" id="A0A0V7ZH57"/>
<dbReference type="Pfam" id="PF13676">
    <property type="entry name" value="TIR_2"/>
    <property type="match status" value="1"/>
</dbReference>
<gene>
    <name evidence="3" type="ORF">BC008_15560</name>
    <name evidence="4" type="ORF">BC008_16335</name>
</gene>
<evidence type="ECO:0000313" key="3">
    <source>
        <dbReference type="EMBL" id="KST63870.1"/>
    </source>
</evidence>
<dbReference type="Proteomes" id="UP000053372">
    <property type="component" value="Unassembled WGS sequence"/>
</dbReference>
<comment type="caution">
    <text evidence="3">The sequence shown here is derived from an EMBL/GenBank/DDBJ whole genome shotgun (WGS) entry which is preliminary data.</text>
</comment>
<dbReference type="CDD" id="cd00009">
    <property type="entry name" value="AAA"/>
    <property type="match status" value="1"/>
</dbReference>
<dbReference type="EMBL" id="LMTZ01000126">
    <property type="protein sequence ID" value="KST64205.1"/>
    <property type="molecule type" value="Genomic_DNA"/>
</dbReference>
<protein>
    <recommendedName>
        <fullName evidence="2">AAA+ ATPase domain-containing protein</fullName>
    </recommendedName>
</protein>
<dbReference type="SMART" id="SM00382">
    <property type="entry name" value="AAA"/>
    <property type="match status" value="1"/>
</dbReference>
<feature type="region of interest" description="Disordered" evidence="1">
    <location>
        <begin position="578"/>
        <end position="603"/>
    </location>
</feature>
<reference evidence="3 5" key="1">
    <citation type="journal article" date="2015" name="Genome Announc.">
        <title>Draft Genome of the Euendolithic (true boring) Cyanobacterium Mastigocoleus testarum strain BC008.</title>
        <authorList>
            <person name="Guida B.S."/>
            <person name="Garcia-Pichel F."/>
        </authorList>
    </citation>
    <scope>NUCLEOTIDE SEQUENCE [LARGE SCALE GENOMIC DNA]</scope>
    <source>
        <strain evidence="3 5">BC008</strain>
    </source>
</reference>
<name>A0A0V7ZH57_9CYAN</name>
<proteinExistence type="predicted"/>
<sequence>MGNYRQNHRPQLFISHSNEDYAFERIYRKKLCSWFKKKGFKPWLSKEEGRINTEWVVKLVKGLQKSDYFFLAISGKSNNSKWVRAEIDAWHLMCGLSKIYNIIPFDIGDEEYKPNEFHPAISSIDWVKYIYKRDDSITKLDKYISEIYDSSNNSIHFTKAKTTNCGEFAEKLIKILAKLDAPLFWQCADYAYKYFLKDVKEDIETRKILDHNSSDKKAFDYNFFKAFCMTMKLSYLWPDKNVVVNKFIFRLYAYLRCLFELGKTKNIKTKQILEEIKEIFEITQNPYYNCEEEIQKYQKEYQEARRHLLTTDIEESSHSKQFKIDFFNTIKDQQTKATQEEKGGETFRLQDEQLDSINTAIYLRRPLIVKGRPGVGKSYFAYAIAHNLNLGKVLRWNITTHSTLTEGLYSYDAVRRQLEIGWYFQNLECNQQENEQFDDIGKYVRLGTLGTAFFQSKRNKPRVLLIDEIDNSSIDLQNNLLKIFAEGQFYIPELAQIKKQQPKVKVFTYENEEVDIEGGEIICEEFPIVILTSNDECDLPLTFLNRCICLNMPEPDKEPLQLNMPEPDKEPLQKIVNTDFEQNEENSEKAKYTIGRDLQQLSN</sequence>
<dbReference type="EMBL" id="LMTZ01000130">
    <property type="protein sequence ID" value="KST63870.1"/>
    <property type="molecule type" value="Genomic_DNA"/>
</dbReference>
<dbReference type="GO" id="GO:0007165">
    <property type="term" value="P:signal transduction"/>
    <property type="evidence" value="ECO:0007669"/>
    <property type="project" value="InterPro"/>
</dbReference>
<feature type="domain" description="AAA+ ATPase" evidence="2">
    <location>
        <begin position="363"/>
        <end position="556"/>
    </location>
</feature>
<keyword evidence="5" id="KW-1185">Reference proteome</keyword>